<evidence type="ECO:0000313" key="9">
    <source>
        <dbReference type="Proteomes" id="UP001597383"/>
    </source>
</evidence>
<dbReference type="InterPro" id="IPR002510">
    <property type="entry name" value="Metalloprtase-TldD/E_N"/>
</dbReference>
<evidence type="ECO:0000256" key="3">
    <source>
        <dbReference type="ARBA" id="ARBA00022801"/>
    </source>
</evidence>
<proteinExistence type="inferred from homology"/>
<dbReference type="Pfam" id="PF01523">
    <property type="entry name" value="PmbA_TldD_1st"/>
    <property type="match status" value="1"/>
</dbReference>
<evidence type="ECO:0000313" key="8">
    <source>
        <dbReference type="EMBL" id="MFD2045536.1"/>
    </source>
</evidence>
<dbReference type="Gene3D" id="3.30.2290.10">
    <property type="entry name" value="PmbA/TldD superfamily"/>
    <property type="match status" value="1"/>
</dbReference>
<evidence type="ECO:0000256" key="1">
    <source>
        <dbReference type="ARBA" id="ARBA00005836"/>
    </source>
</evidence>
<comment type="similarity">
    <text evidence="1">Belongs to the peptidase U62 family.</text>
</comment>
<dbReference type="Pfam" id="PF19290">
    <property type="entry name" value="PmbA_TldD_2nd"/>
    <property type="match status" value="1"/>
</dbReference>
<keyword evidence="2" id="KW-0645">Protease</keyword>
<protein>
    <submittedName>
        <fullName evidence="8">TldD/PmbA family protein</fullName>
    </submittedName>
</protein>
<dbReference type="PANTHER" id="PTHR30624:SF4">
    <property type="entry name" value="METALLOPROTEASE TLDD"/>
    <property type="match status" value="1"/>
</dbReference>
<feature type="domain" description="Metalloprotease TldD/E N-terminal" evidence="5">
    <location>
        <begin position="23"/>
        <end position="85"/>
    </location>
</feature>
<reference evidence="9" key="1">
    <citation type="journal article" date="2019" name="Int. J. Syst. Evol. Microbiol.">
        <title>The Global Catalogue of Microorganisms (GCM) 10K type strain sequencing project: providing services to taxonomists for standard genome sequencing and annotation.</title>
        <authorList>
            <consortium name="The Broad Institute Genomics Platform"/>
            <consortium name="The Broad Institute Genome Sequencing Center for Infectious Disease"/>
            <person name="Wu L."/>
            <person name="Ma J."/>
        </authorList>
    </citation>
    <scope>NUCLEOTIDE SEQUENCE [LARGE SCALE GENOMIC DNA]</scope>
    <source>
        <strain evidence="9">R28</strain>
    </source>
</reference>
<gene>
    <name evidence="8" type="ORF">ACFSJF_14755</name>
</gene>
<organism evidence="8 9">
    <name type="scientific">Ornithinibacillus salinisoli</name>
    <dbReference type="NCBI Taxonomy" id="1848459"/>
    <lineage>
        <taxon>Bacteria</taxon>
        <taxon>Bacillati</taxon>
        <taxon>Bacillota</taxon>
        <taxon>Bacilli</taxon>
        <taxon>Bacillales</taxon>
        <taxon>Bacillaceae</taxon>
        <taxon>Ornithinibacillus</taxon>
    </lineage>
</organism>
<evidence type="ECO:0000256" key="2">
    <source>
        <dbReference type="ARBA" id="ARBA00022670"/>
    </source>
</evidence>
<evidence type="ECO:0000256" key="4">
    <source>
        <dbReference type="ARBA" id="ARBA00023049"/>
    </source>
</evidence>
<dbReference type="RefSeq" id="WP_377558174.1">
    <property type="nucleotide sequence ID" value="NZ_JBHUHQ010000019.1"/>
</dbReference>
<dbReference type="SUPFAM" id="SSF111283">
    <property type="entry name" value="Putative modulator of DNA gyrase, PmbA/TldD"/>
    <property type="match status" value="1"/>
</dbReference>
<dbReference type="InterPro" id="IPR036059">
    <property type="entry name" value="TldD/PmbA_sf"/>
</dbReference>
<dbReference type="EMBL" id="JBHUHQ010000019">
    <property type="protein sequence ID" value="MFD2045536.1"/>
    <property type="molecule type" value="Genomic_DNA"/>
</dbReference>
<accession>A0ABW4W3C7</accession>
<name>A0ABW4W3C7_9BACI</name>
<dbReference type="InterPro" id="IPR045569">
    <property type="entry name" value="Metalloprtase-TldD/E_C"/>
</dbReference>
<keyword evidence="3" id="KW-0378">Hydrolase</keyword>
<evidence type="ECO:0000259" key="7">
    <source>
        <dbReference type="Pfam" id="PF19290"/>
    </source>
</evidence>
<keyword evidence="4" id="KW-0482">Metalloprotease</keyword>
<evidence type="ECO:0000259" key="6">
    <source>
        <dbReference type="Pfam" id="PF19289"/>
    </source>
</evidence>
<dbReference type="Pfam" id="PF19289">
    <property type="entry name" value="PmbA_TldD_3rd"/>
    <property type="match status" value="1"/>
</dbReference>
<comment type="caution">
    <text evidence="8">The sequence shown here is derived from an EMBL/GenBank/DDBJ whole genome shotgun (WGS) entry which is preliminary data.</text>
</comment>
<dbReference type="PANTHER" id="PTHR30624">
    <property type="entry name" value="UNCHARACTERIZED PROTEIN TLDD AND PMBA"/>
    <property type="match status" value="1"/>
</dbReference>
<evidence type="ECO:0000259" key="5">
    <source>
        <dbReference type="Pfam" id="PF01523"/>
    </source>
</evidence>
<dbReference type="InterPro" id="IPR045570">
    <property type="entry name" value="Metalloprtase-TldD/E_cen_dom"/>
</dbReference>
<feature type="domain" description="Metalloprotease TldD/E C-terminal" evidence="6">
    <location>
        <begin position="228"/>
        <end position="460"/>
    </location>
</feature>
<feature type="domain" description="Metalloprotease TldD/E central" evidence="7">
    <location>
        <begin position="114"/>
        <end position="221"/>
    </location>
</feature>
<dbReference type="InterPro" id="IPR035068">
    <property type="entry name" value="TldD/PmbA_N"/>
</dbReference>
<dbReference type="InterPro" id="IPR025502">
    <property type="entry name" value="TldD"/>
</dbReference>
<dbReference type="Proteomes" id="UP001597383">
    <property type="component" value="Unassembled WGS sequence"/>
</dbReference>
<dbReference type="InterPro" id="IPR051463">
    <property type="entry name" value="Peptidase_U62_metallo"/>
</dbReference>
<sequence>MLNKALIQDVLSAALTTGGDFSEVFVEDRFTNNMVFQSDRLEKSLSGRDFGVGIRIFKGLHSVYAYTNDFSKEGLLKAARTAAKAIQGSNSEKNIILPMETQTFENLHPIELMPNSVEKTRKLAVLRNANEIVSNYDPSISQAIIGLMDEEQNVLIANSEGTYVEDKRVRSRLAIQAVASNGSDMQTGFYGPGAHQGFEYIEGLDLNHYAKEAARIAVTMLHAEPAPSGKFPVIIDNEFGGVIFHEACGHGLEASSVAKNNSVFANKIGEKVASDLVTYIDDGLITNEWGSINIDDEGEKARKNVLIENGILKGYLIDKFNARRMESESTGSGRRESYKFAPTSRMTNTYIAPGKSTPEDIIANTEHGIYAKYMGGGSVNPATGDYNFAINEAYLVKNGKIDKPLRGATLIGNGSKTIQKVDMVGNNLGHGAGMCGAASGSIPVNVGQPMLRVSEITVGGREAN</sequence>
<keyword evidence="9" id="KW-1185">Reference proteome</keyword>
<dbReference type="PIRSF" id="PIRSF004919">
    <property type="entry name" value="TldD"/>
    <property type="match status" value="1"/>
</dbReference>